<keyword evidence="4" id="KW-0804">Transcription</keyword>
<comment type="similarity">
    <text evidence="1">Belongs to the LysR transcriptional regulatory family.</text>
</comment>
<evidence type="ECO:0000256" key="3">
    <source>
        <dbReference type="ARBA" id="ARBA00023125"/>
    </source>
</evidence>
<evidence type="ECO:0000256" key="4">
    <source>
        <dbReference type="ARBA" id="ARBA00023163"/>
    </source>
</evidence>
<dbReference type="PRINTS" id="PR00039">
    <property type="entry name" value="HTHLYSR"/>
</dbReference>
<dbReference type="EMBL" id="FNOK01000033">
    <property type="protein sequence ID" value="SDY72347.1"/>
    <property type="molecule type" value="Genomic_DNA"/>
</dbReference>
<dbReference type="GO" id="GO:0003677">
    <property type="term" value="F:DNA binding"/>
    <property type="evidence" value="ECO:0007669"/>
    <property type="project" value="UniProtKB-KW"/>
</dbReference>
<dbReference type="PANTHER" id="PTHR30346:SF30">
    <property type="entry name" value="SMALL NEUTRAL PROTEASE REGULATORY PROTEIN"/>
    <property type="match status" value="1"/>
</dbReference>
<evidence type="ECO:0000313" key="6">
    <source>
        <dbReference type="EMBL" id="SDY72347.1"/>
    </source>
</evidence>
<organism evidence="6 7">
    <name type="scientific">Saccharopolyspora shandongensis</name>
    <dbReference type="NCBI Taxonomy" id="418495"/>
    <lineage>
        <taxon>Bacteria</taxon>
        <taxon>Bacillati</taxon>
        <taxon>Actinomycetota</taxon>
        <taxon>Actinomycetes</taxon>
        <taxon>Pseudonocardiales</taxon>
        <taxon>Pseudonocardiaceae</taxon>
        <taxon>Saccharopolyspora</taxon>
    </lineage>
</organism>
<dbReference type="Gene3D" id="1.10.10.10">
    <property type="entry name" value="Winged helix-like DNA-binding domain superfamily/Winged helix DNA-binding domain"/>
    <property type="match status" value="1"/>
</dbReference>
<keyword evidence="7" id="KW-1185">Reference proteome</keyword>
<dbReference type="SUPFAM" id="SSF46785">
    <property type="entry name" value="Winged helix' DNA-binding domain"/>
    <property type="match status" value="1"/>
</dbReference>
<dbReference type="FunFam" id="1.10.10.10:FF:000001">
    <property type="entry name" value="LysR family transcriptional regulator"/>
    <property type="match status" value="1"/>
</dbReference>
<proteinExistence type="inferred from homology"/>
<sequence length="302" mass="32440">MHDRSMELQQMRYVVAVAETNSFTRAAERCLVVQSALSHQVARLERELGGKLFERTSRRVRLTPAGEAFLPAARQCLDAAERAAAEVAAALGEVRGRLTVGVIPTVAAVDIPAALHEFRGRYPNVRIGLRVGASEELVEQVRDGVIDVACLGLPATIQPRGVRTRVTARDRLVAVVAPGHPLAAEPEVDLRRLSAEVFVDFPLGSAGRAQSDQAFAAAGLDRDIAFEVPAPDLMVRIVRQGLGIAMLASTYVPQLTGVHTIEVSDAPARIEYLVWNDVGPTPAAKAFLEIAGVPAHDLAERT</sequence>
<keyword evidence="3 6" id="KW-0238">DNA-binding</keyword>
<reference evidence="7" key="1">
    <citation type="submission" date="2016-10" db="EMBL/GenBank/DDBJ databases">
        <authorList>
            <person name="Varghese N."/>
            <person name="Submissions S."/>
        </authorList>
    </citation>
    <scope>NUCLEOTIDE SEQUENCE [LARGE SCALE GENOMIC DNA]</scope>
    <source>
        <strain evidence="7">CGMCC 4.3530</strain>
    </source>
</reference>
<dbReference type="GO" id="GO:0032993">
    <property type="term" value="C:protein-DNA complex"/>
    <property type="evidence" value="ECO:0007669"/>
    <property type="project" value="TreeGrafter"/>
</dbReference>
<dbReference type="Proteomes" id="UP000199529">
    <property type="component" value="Unassembled WGS sequence"/>
</dbReference>
<protein>
    <submittedName>
        <fullName evidence="6">DNA-binding transcriptional regulator, LysR family</fullName>
    </submittedName>
</protein>
<dbReference type="PANTHER" id="PTHR30346">
    <property type="entry name" value="TRANSCRIPTIONAL DUAL REGULATOR HCAR-RELATED"/>
    <property type="match status" value="1"/>
</dbReference>
<evidence type="ECO:0000256" key="2">
    <source>
        <dbReference type="ARBA" id="ARBA00023015"/>
    </source>
</evidence>
<evidence type="ECO:0000313" key="7">
    <source>
        <dbReference type="Proteomes" id="UP000199529"/>
    </source>
</evidence>
<dbReference type="STRING" id="418495.SAMN05216215_103379"/>
<dbReference type="InterPro" id="IPR005119">
    <property type="entry name" value="LysR_subst-bd"/>
</dbReference>
<evidence type="ECO:0000259" key="5">
    <source>
        <dbReference type="PROSITE" id="PS50931"/>
    </source>
</evidence>
<keyword evidence="2" id="KW-0805">Transcription regulation</keyword>
<dbReference type="GO" id="GO:0003700">
    <property type="term" value="F:DNA-binding transcription factor activity"/>
    <property type="evidence" value="ECO:0007669"/>
    <property type="project" value="InterPro"/>
</dbReference>
<dbReference type="SUPFAM" id="SSF53850">
    <property type="entry name" value="Periplasmic binding protein-like II"/>
    <property type="match status" value="1"/>
</dbReference>
<dbReference type="InterPro" id="IPR000847">
    <property type="entry name" value="LysR_HTH_N"/>
</dbReference>
<dbReference type="Pfam" id="PF00126">
    <property type="entry name" value="HTH_1"/>
    <property type="match status" value="1"/>
</dbReference>
<name>A0A1H3M6I6_9PSEU</name>
<accession>A0A1H3M6I6</accession>
<dbReference type="Pfam" id="PF03466">
    <property type="entry name" value="LysR_substrate"/>
    <property type="match status" value="1"/>
</dbReference>
<feature type="domain" description="HTH lysR-type" evidence="5">
    <location>
        <begin position="6"/>
        <end position="63"/>
    </location>
</feature>
<dbReference type="Gene3D" id="3.40.190.290">
    <property type="match status" value="1"/>
</dbReference>
<evidence type="ECO:0000256" key="1">
    <source>
        <dbReference type="ARBA" id="ARBA00009437"/>
    </source>
</evidence>
<dbReference type="InterPro" id="IPR036390">
    <property type="entry name" value="WH_DNA-bd_sf"/>
</dbReference>
<gene>
    <name evidence="6" type="ORF">SAMN05216215_103379</name>
</gene>
<dbReference type="AlphaFoldDB" id="A0A1H3M6I6"/>
<dbReference type="InterPro" id="IPR036388">
    <property type="entry name" value="WH-like_DNA-bd_sf"/>
</dbReference>
<dbReference type="CDD" id="cd08436">
    <property type="entry name" value="PBP2_LTTR_like_3"/>
    <property type="match status" value="1"/>
</dbReference>
<dbReference type="PROSITE" id="PS50931">
    <property type="entry name" value="HTH_LYSR"/>
    <property type="match status" value="1"/>
</dbReference>